<dbReference type="EMBL" id="CASHSV030000311">
    <property type="protein sequence ID" value="CAJ2661336.1"/>
    <property type="molecule type" value="Genomic_DNA"/>
</dbReference>
<evidence type="ECO:0000313" key="1">
    <source>
        <dbReference type="EMBL" id="CAJ2661336.1"/>
    </source>
</evidence>
<keyword evidence="2" id="KW-1185">Reference proteome</keyword>
<name>A0ACB0KYG0_TRIPR</name>
<dbReference type="Proteomes" id="UP001177021">
    <property type="component" value="Unassembled WGS sequence"/>
</dbReference>
<reference evidence="1" key="1">
    <citation type="submission" date="2023-10" db="EMBL/GenBank/DDBJ databases">
        <authorList>
            <person name="Rodriguez Cubillos JULIANA M."/>
            <person name="De Vega J."/>
        </authorList>
    </citation>
    <scope>NUCLEOTIDE SEQUENCE</scope>
</reference>
<protein>
    <submittedName>
        <fullName evidence="1">Uncharacterized protein</fullName>
    </submittedName>
</protein>
<accession>A0ACB0KYG0</accession>
<sequence length="164" mass="18098">MKALTLIILTFSIGVFSHATPILVTRPQLQMNLSSTLNHTEQINETRLSVSNCVYKIDIKTSCSSPANTTDLIAIVVGDAEGYEVIATLDGPYAGMLKPCMTIPFTLLGPCIGKICKLYFHRIGLDGWMPETVTAYNIDDNSPITFTFNYLINQYSGFDYCHSS</sequence>
<gene>
    <name evidence="1" type="ORF">MILVUS5_LOCUS27066</name>
</gene>
<evidence type="ECO:0000313" key="2">
    <source>
        <dbReference type="Proteomes" id="UP001177021"/>
    </source>
</evidence>
<organism evidence="1 2">
    <name type="scientific">Trifolium pratense</name>
    <name type="common">Red clover</name>
    <dbReference type="NCBI Taxonomy" id="57577"/>
    <lineage>
        <taxon>Eukaryota</taxon>
        <taxon>Viridiplantae</taxon>
        <taxon>Streptophyta</taxon>
        <taxon>Embryophyta</taxon>
        <taxon>Tracheophyta</taxon>
        <taxon>Spermatophyta</taxon>
        <taxon>Magnoliopsida</taxon>
        <taxon>eudicotyledons</taxon>
        <taxon>Gunneridae</taxon>
        <taxon>Pentapetalae</taxon>
        <taxon>rosids</taxon>
        <taxon>fabids</taxon>
        <taxon>Fabales</taxon>
        <taxon>Fabaceae</taxon>
        <taxon>Papilionoideae</taxon>
        <taxon>50 kb inversion clade</taxon>
        <taxon>NPAAA clade</taxon>
        <taxon>Hologalegina</taxon>
        <taxon>IRL clade</taxon>
        <taxon>Trifolieae</taxon>
        <taxon>Trifolium</taxon>
    </lineage>
</organism>
<proteinExistence type="predicted"/>
<comment type="caution">
    <text evidence="1">The sequence shown here is derived from an EMBL/GenBank/DDBJ whole genome shotgun (WGS) entry which is preliminary data.</text>
</comment>